<dbReference type="InterPro" id="IPR000626">
    <property type="entry name" value="Ubiquitin-like_dom"/>
</dbReference>
<feature type="domain" description="Ubiquitin-like" evidence="3">
    <location>
        <begin position="113"/>
        <end position="183"/>
    </location>
</feature>
<reference evidence="4 5" key="1">
    <citation type="submission" date="2022-01" db="EMBL/GenBank/DDBJ databases">
        <authorList>
            <person name="Xiong W."/>
            <person name="Schranz E."/>
        </authorList>
    </citation>
    <scope>NUCLEOTIDE SEQUENCE [LARGE SCALE GENOMIC DNA]</scope>
</reference>
<dbReference type="PRINTS" id="PR00348">
    <property type="entry name" value="UBIQUITIN"/>
</dbReference>
<dbReference type="Gene3D" id="3.10.20.90">
    <property type="entry name" value="Phosphatidylinositol 3-kinase Catalytic Subunit, Chain A, domain 1"/>
    <property type="match status" value="3"/>
</dbReference>
<dbReference type="InterPro" id="IPR029071">
    <property type="entry name" value="Ubiquitin-like_domsf"/>
</dbReference>
<evidence type="ECO:0000313" key="5">
    <source>
        <dbReference type="Proteomes" id="UP001157418"/>
    </source>
</evidence>
<keyword evidence="5" id="KW-1185">Reference proteome</keyword>
<dbReference type="SMART" id="SM00213">
    <property type="entry name" value="UBQ"/>
    <property type="match status" value="2"/>
</dbReference>
<accession>A0AAU9ML24</accession>
<dbReference type="Proteomes" id="UP001157418">
    <property type="component" value="Unassembled WGS sequence"/>
</dbReference>
<organism evidence="4 5">
    <name type="scientific">Lactuca virosa</name>
    <dbReference type="NCBI Taxonomy" id="75947"/>
    <lineage>
        <taxon>Eukaryota</taxon>
        <taxon>Viridiplantae</taxon>
        <taxon>Streptophyta</taxon>
        <taxon>Embryophyta</taxon>
        <taxon>Tracheophyta</taxon>
        <taxon>Spermatophyta</taxon>
        <taxon>Magnoliopsida</taxon>
        <taxon>eudicotyledons</taxon>
        <taxon>Gunneridae</taxon>
        <taxon>Pentapetalae</taxon>
        <taxon>asterids</taxon>
        <taxon>campanulids</taxon>
        <taxon>Asterales</taxon>
        <taxon>Asteraceae</taxon>
        <taxon>Cichorioideae</taxon>
        <taxon>Cichorieae</taxon>
        <taxon>Lactucinae</taxon>
        <taxon>Lactuca</taxon>
    </lineage>
</organism>
<comment type="caution">
    <text evidence="4">The sequence shown here is derived from an EMBL/GenBank/DDBJ whole genome shotgun (WGS) entry which is preliminary data.</text>
</comment>
<dbReference type="Pfam" id="PF00240">
    <property type="entry name" value="ubiquitin"/>
    <property type="match status" value="2"/>
</dbReference>
<keyword evidence="1" id="KW-1017">Isopeptide bond</keyword>
<proteinExistence type="predicted"/>
<gene>
    <name evidence="4" type="ORF">LVIROSA_LOCUS14236</name>
</gene>
<protein>
    <recommendedName>
        <fullName evidence="3">Ubiquitin-like domain-containing protein</fullName>
    </recommendedName>
</protein>
<dbReference type="GO" id="GO:0003729">
    <property type="term" value="F:mRNA binding"/>
    <property type="evidence" value="ECO:0007669"/>
    <property type="project" value="UniProtKB-ARBA"/>
</dbReference>
<dbReference type="InterPro" id="IPR019956">
    <property type="entry name" value="Ubiquitin_dom"/>
</dbReference>
<dbReference type="InterPro" id="IPR050158">
    <property type="entry name" value="Ubiquitin_ubiquitin-like"/>
</dbReference>
<evidence type="ECO:0000313" key="4">
    <source>
        <dbReference type="EMBL" id="CAH1427207.1"/>
    </source>
</evidence>
<dbReference type="PANTHER" id="PTHR10666">
    <property type="entry name" value="UBIQUITIN"/>
    <property type="match status" value="1"/>
</dbReference>
<evidence type="ECO:0000259" key="3">
    <source>
        <dbReference type="PROSITE" id="PS50053"/>
    </source>
</evidence>
<sequence length="232" mass="26444">MAPNVATGYTLLVVDEDNHASKMVTTITTGQSESRFPRNLSDEKVSIVKMKFSLALIDNSKVKANIQDIEGIPPHHQLLIIAGKNLESPRTLKEYDMPVVFTFHLSLMFEDDMRIFIKTLIRKTITLVVGTSETICNVKEKIQAVEGFPWNQHRLFTVGKKLKNDKTLRDHNIEKESRLDLILGWGWGGDVFQIFVKTLTGKVIGLMVKILETIYNLKAKIWVIEQIPLREL</sequence>
<evidence type="ECO:0000256" key="2">
    <source>
        <dbReference type="ARBA" id="ARBA00022843"/>
    </source>
</evidence>
<keyword evidence="2" id="KW-0832">Ubl conjugation</keyword>
<name>A0AAU9ML24_9ASTR</name>
<dbReference type="PROSITE" id="PS50053">
    <property type="entry name" value="UBIQUITIN_2"/>
    <property type="match status" value="2"/>
</dbReference>
<feature type="domain" description="Ubiquitin-like" evidence="3">
    <location>
        <begin position="62"/>
        <end position="97"/>
    </location>
</feature>
<dbReference type="AlphaFoldDB" id="A0AAU9ML24"/>
<dbReference type="EMBL" id="CAKMRJ010002223">
    <property type="protein sequence ID" value="CAH1427207.1"/>
    <property type="molecule type" value="Genomic_DNA"/>
</dbReference>
<evidence type="ECO:0000256" key="1">
    <source>
        <dbReference type="ARBA" id="ARBA00022499"/>
    </source>
</evidence>
<dbReference type="SUPFAM" id="SSF54236">
    <property type="entry name" value="Ubiquitin-like"/>
    <property type="match status" value="3"/>
</dbReference>